<dbReference type="OrthoDB" id="771416at2"/>
<dbReference type="EMBL" id="WKKH01000061">
    <property type="protein sequence ID" value="MRX78601.1"/>
    <property type="molecule type" value="Genomic_DNA"/>
</dbReference>
<protein>
    <submittedName>
        <fullName evidence="2">Uncharacterized protein</fullName>
    </submittedName>
</protein>
<feature type="transmembrane region" description="Helical" evidence="1">
    <location>
        <begin position="91"/>
        <end position="113"/>
    </location>
</feature>
<name>A0A7K0G4G9_9SPHI</name>
<feature type="transmembrane region" description="Helical" evidence="1">
    <location>
        <begin position="67"/>
        <end position="85"/>
    </location>
</feature>
<keyword evidence="1" id="KW-1133">Transmembrane helix</keyword>
<comment type="caution">
    <text evidence="2">The sequence shown here is derived from an EMBL/GenBank/DDBJ whole genome shotgun (WGS) entry which is preliminary data.</text>
</comment>
<evidence type="ECO:0000313" key="2">
    <source>
        <dbReference type="EMBL" id="MRX78601.1"/>
    </source>
</evidence>
<evidence type="ECO:0000256" key="1">
    <source>
        <dbReference type="SAM" id="Phobius"/>
    </source>
</evidence>
<dbReference type="AlphaFoldDB" id="A0A7K0G4G9"/>
<evidence type="ECO:0000313" key="3">
    <source>
        <dbReference type="Proteomes" id="UP000487757"/>
    </source>
</evidence>
<accession>A0A7K0G4G9</accession>
<keyword evidence="3" id="KW-1185">Reference proteome</keyword>
<dbReference type="Proteomes" id="UP000487757">
    <property type="component" value="Unassembled WGS sequence"/>
</dbReference>
<reference evidence="2 3" key="1">
    <citation type="submission" date="2019-11" db="EMBL/GenBank/DDBJ databases">
        <title>Pedobacter petrophilus genome.</title>
        <authorList>
            <person name="Feldbauer M.J."/>
            <person name="Newman J.D."/>
        </authorList>
    </citation>
    <scope>NUCLEOTIDE SEQUENCE [LARGE SCALE GENOMIC DNA]</scope>
    <source>
        <strain evidence="2 3">LMG 29686</strain>
    </source>
</reference>
<proteinExistence type="predicted"/>
<dbReference type="RefSeq" id="WP_154283005.1">
    <property type="nucleotide sequence ID" value="NZ_JBHUJQ010000001.1"/>
</dbReference>
<keyword evidence="1" id="KW-0472">Membrane</keyword>
<sequence length="123" mass="13298">MMKKNTTDQFGNGIVLEGIKAIGHGLGIHATKPAVRNTVAKNMRLVDGLIRIAFSPRNTVATKSKRVIELVGLGAIAAYTIYEGVERKNKSLVIQGFFLGTALVVAGFASGNWSKRITRQRSN</sequence>
<keyword evidence="1" id="KW-0812">Transmembrane</keyword>
<organism evidence="2 3">
    <name type="scientific">Pedobacter petrophilus</name>
    <dbReference type="NCBI Taxonomy" id="1908241"/>
    <lineage>
        <taxon>Bacteria</taxon>
        <taxon>Pseudomonadati</taxon>
        <taxon>Bacteroidota</taxon>
        <taxon>Sphingobacteriia</taxon>
        <taxon>Sphingobacteriales</taxon>
        <taxon>Sphingobacteriaceae</taxon>
        <taxon>Pedobacter</taxon>
    </lineage>
</organism>
<gene>
    <name evidence="2" type="ORF">GJU39_21200</name>
</gene>